<evidence type="ECO:0000313" key="8">
    <source>
        <dbReference type="EMBL" id="STZ77260.1"/>
    </source>
</evidence>
<feature type="transmembrane region" description="Helical" evidence="7">
    <location>
        <begin position="235"/>
        <end position="256"/>
    </location>
</feature>
<evidence type="ECO:0000256" key="5">
    <source>
        <dbReference type="ARBA" id="ARBA00023136"/>
    </source>
</evidence>
<dbReference type="PANTHER" id="PTHR30520:SF6">
    <property type="entry name" value="FORMATE_NITRATE FAMILY TRANSPORTER (EUROFUNG)"/>
    <property type="match status" value="1"/>
</dbReference>
<accession>A0A378UJF7</accession>
<keyword evidence="3 7" id="KW-0812">Transmembrane</keyword>
<sequence>MSQTDSRDFYPHEILQDVITKSQAKSNTNLKTLAILSFLGGGYVGFGYLAYLRVVSGIPGDWGGLAALLGAAVFPICLICILIGGGELATGNMMMMALGKLSRCVSFKKLARNWAIVSIGNLAGAVCMAFFLGHYVGLAEGAAAAKTIAIAEAKINMDFGRAFISAIACNWMVCMGIWFYFGAKQTSGRILAMWFPVMIFVLIGLQHFVANMFIIPAGIWAGANVTWGQFFFNMIPVFLGNVTGGAMFVGASYLYAYKHLLKDDFSI</sequence>
<feature type="transmembrane region" description="Helical" evidence="7">
    <location>
        <begin position="33"/>
        <end position="52"/>
    </location>
</feature>
<dbReference type="GO" id="GO:0015499">
    <property type="term" value="F:formate transmembrane transporter activity"/>
    <property type="evidence" value="ECO:0007669"/>
    <property type="project" value="TreeGrafter"/>
</dbReference>
<name>A0A378UJF7_BERDE</name>
<keyword evidence="2" id="KW-0813">Transport</keyword>
<dbReference type="InterPro" id="IPR023271">
    <property type="entry name" value="Aquaporin-like"/>
</dbReference>
<dbReference type="PANTHER" id="PTHR30520">
    <property type="entry name" value="FORMATE TRANSPORTER-RELATED"/>
    <property type="match status" value="1"/>
</dbReference>
<feature type="transmembrane region" description="Helical" evidence="7">
    <location>
        <begin position="162"/>
        <end position="181"/>
    </location>
</feature>
<comment type="similarity">
    <text evidence="6">Belongs to the FNT transporter (TC 1.A.16) family.</text>
</comment>
<evidence type="ECO:0000256" key="7">
    <source>
        <dbReference type="SAM" id="Phobius"/>
    </source>
</evidence>
<evidence type="ECO:0000313" key="9">
    <source>
        <dbReference type="Proteomes" id="UP000254651"/>
    </source>
</evidence>
<dbReference type="RefSeq" id="WP_066077665.1">
    <property type="nucleotide sequence ID" value="NZ_CP181246.1"/>
</dbReference>
<organism evidence="8 9">
    <name type="scientific">Bergeriella denitrificans</name>
    <name type="common">Neisseria denitrificans</name>
    <dbReference type="NCBI Taxonomy" id="494"/>
    <lineage>
        <taxon>Bacteria</taxon>
        <taxon>Pseudomonadati</taxon>
        <taxon>Pseudomonadota</taxon>
        <taxon>Betaproteobacteria</taxon>
        <taxon>Neisseriales</taxon>
        <taxon>Neisseriaceae</taxon>
        <taxon>Bergeriella</taxon>
    </lineage>
</organism>
<keyword evidence="4 7" id="KW-1133">Transmembrane helix</keyword>
<evidence type="ECO:0000256" key="3">
    <source>
        <dbReference type="ARBA" id="ARBA00022692"/>
    </source>
</evidence>
<feature type="transmembrane region" description="Helical" evidence="7">
    <location>
        <begin position="64"/>
        <end position="89"/>
    </location>
</feature>
<dbReference type="FunFam" id="1.20.1080.10:FF:000011">
    <property type="entry name" value="Formate family transporter"/>
    <property type="match status" value="1"/>
</dbReference>
<dbReference type="Proteomes" id="UP000254651">
    <property type="component" value="Unassembled WGS sequence"/>
</dbReference>
<evidence type="ECO:0000256" key="6">
    <source>
        <dbReference type="ARBA" id="ARBA00049660"/>
    </source>
</evidence>
<dbReference type="Pfam" id="PF01226">
    <property type="entry name" value="Form_Nir_trans"/>
    <property type="match status" value="1"/>
</dbReference>
<proteinExistence type="inferred from homology"/>
<gene>
    <name evidence="8" type="primary">focA</name>
    <name evidence="8" type="ORF">NCTC10295_02077</name>
</gene>
<dbReference type="Gene3D" id="1.20.1080.10">
    <property type="entry name" value="Glycerol uptake facilitator protein"/>
    <property type="match status" value="1"/>
</dbReference>
<dbReference type="EMBL" id="UGQS01000002">
    <property type="protein sequence ID" value="STZ77260.1"/>
    <property type="molecule type" value="Genomic_DNA"/>
</dbReference>
<evidence type="ECO:0000256" key="1">
    <source>
        <dbReference type="ARBA" id="ARBA00004141"/>
    </source>
</evidence>
<dbReference type="GO" id="GO:0005886">
    <property type="term" value="C:plasma membrane"/>
    <property type="evidence" value="ECO:0007669"/>
    <property type="project" value="TreeGrafter"/>
</dbReference>
<keyword evidence="5 7" id="KW-0472">Membrane</keyword>
<keyword evidence="9" id="KW-1185">Reference proteome</keyword>
<feature type="transmembrane region" description="Helical" evidence="7">
    <location>
        <begin position="110"/>
        <end position="132"/>
    </location>
</feature>
<feature type="transmembrane region" description="Helical" evidence="7">
    <location>
        <begin position="193"/>
        <end position="215"/>
    </location>
</feature>
<dbReference type="AlphaFoldDB" id="A0A378UJF7"/>
<evidence type="ECO:0000256" key="4">
    <source>
        <dbReference type="ARBA" id="ARBA00022989"/>
    </source>
</evidence>
<comment type="subcellular location">
    <subcellularLocation>
        <location evidence="1">Membrane</location>
        <topology evidence="1">Multi-pass membrane protein</topology>
    </subcellularLocation>
</comment>
<reference evidence="8 9" key="1">
    <citation type="submission" date="2018-06" db="EMBL/GenBank/DDBJ databases">
        <authorList>
            <consortium name="Pathogen Informatics"/>
            <person name="Doyle S."/>
        </authorList>
    </citation>
    <scope>NUCLEOTIDE SEQUENCE [LARGE SCALE GENOMIC DNA]</scope>
    <source>
        <strain evidence="8 9">NCTC10295</strain>
    </source>
</reference>
<protein>
    <submittedName>
        <fullName evidence="8">Formate channel 1</fullName>
    </submittedName>
</protein>
<dbReference type="InterPro" id="IPR000292">
    <property type="entry name" value="For/NO2_transpt"/>
</dbReference>
<evidence type="ECO:0000256" key="2">
    <source>
        <dbReference type="ARBA" id="ARBA00022448"/>
    </source>
</evidence>